<dbReference type="SUPFAM" id="SSF56112">
    <property type="entry name" value="Protein kinase-like (PK-like)"/>
    <property type="match status" value="1"/>
</dbReference>
<accession>A0ABR4GKZ0</accession>
<dbReference type="EMBL" id="JBFTWV010000008">
    <property type="protein sequence ID" value="KAL2799244.1"/>
    <property type="molecule type" value="Genomic_DNA"/>
</dbReference>
<gene>
    <name evidence="1" type="ORF">BJX66DRAFT_352693</name>
</gene>
<organism evidence="1 2">
    <name type="scientific">Aspergillus keveii</name>
    <dbReference type="NCBI Taxonomy" id="714993"/>
    <lineage>
        <taxon>Eukaryota</taxon>
        <taxon>Fungi</taxon>
        <taxon>Dikarya</taxon>
        <taxon>Ascomycota</taxon>
        <taxon>Pezizomycotina</taxon>
        <taxon>Eurotiomycetes</taxon>
        <taxon>Eurotiomycetidae</taxon>
        <taxon>Eurotiales</taxon>
        <taxon>Aspergillaceae</taxon>
        <taxon>Aspergillus</taxon>
        <taxon>Aspergillus subgen. Nidulantes</taxon>
    </lineage>
</organism>
<proteinExistence type="predicted"/>
<protein>
    <recommendedName>
        <fullName evidence="3">Alpha-galactosidase A</fullName>
    </recommendedName>
</protein>
<comment type="caution">
    <text evidence="1">The sequence shown here is derived from an EMBL/GenBank/DDBJ whole genome shotgun (WGS) entry which is preliminary data.</text>
</comment>
<keyword evidence="2" id="KW-1185">Reference proteome</keyword>
<dbReference type="InterPro" id="IPR011009">
    <property type="entry name" value="Kinase-like_dom_sf"/>
</dbReference>
<evidence type="ECO:0000313" key="1">
    <source>
        <dbReference type="EMBL" id="KAL2799244.1"/>
    </source>
</evidence>
<reference evidence="1 2" key="1">
    <citation type="submission" date="2024-07" db="EMBL/GenBank/DDBJ databases">
        <title>Section-level genome sequencing and comparative genomics of Aspergillus sections Usti and Cavernicolus.</title>
        <authorList>
            <consortium name="Lawrence Berkeley National Laboratory"/>
            <person name="Nybo J.L."/>
            <person name="Vesth T.C."/>
            <person name="Theobald S."/>
            <person name="Frisvad J.C."/>
            <person name="Larsen T.O."/>
            <person name="Kjaerboelling I."/>
            <person name="Rothschild-Mancinelli K."/>
            <person name="Lyhne E.K."/>
            <person name="Kogle M.E."/>
            <person name="Barry K."/>
            <person name="Clum A."/>
            <person name="Na H."/>
            <person name="Ledsgaard L."/>
            <person name="Lin J."/>
            <person name="Lipzen A."/>
            <person name="Kuo A."/>
            <person name="Riley R."/>
            <person name="Mondo S."/>
            <person name="Labutti K."/>
            <person name="Haridas S."/>
            <person name="Pangalinan J."/>
            <person name="Salamov A.A."/>
            <person name="Simmons B.A."/>
            <person name="Magnuson J.K."/>
            <person name="Chen J."/>
            <person name="Drula E."/>
            <person name="Henrissat B."/>
            <person name="Wiebenga A."/>
            <person name="Lubbers R.J."/>
            <person name="Gomes A.C."/>
            <person name="Makela M.R."/>
            <person name="Stajich J."/>
            <person name="Grigoriev I.V."/>
            <person name="Mortensen U.H."/>
            <person name="De Vries R.P."/>
            <person name="Baker S.E."/>
            <person name="Andersen M.R."/>
        </authorList>
    </citation>
    <scope>NUCLEOTIDE SEQUENCE [LARGE SCALE GENOMIC DNA]</scope>
    <source>
        <strain evidence="1 2">CBS 209.92</strain>
    </source>
</reference>
<sequence length="196" mass="21536">MCFGPSLISLLPEFPAGDWNDGLVAKNASDGQPHFDHVRVTQFPGVQNTWHVTRVDYLDLSIGRELRTRIYEATSSSVFGDQTIVAKFARFPWEIGYIEGDTTATNGLLLERITGARHGGPEDVELYAGVLSRSHALGIRHGDTNRFNFLVCGETAVLIDFDTARKCDDGDLLRQELDDLPARLLYVSGRGGGGLL</sequence>
<name>A0ABR4GKZ0_9EURO</name>
<evidence type="ECO:0000313" key="2">
    <source>
        <dbReference type="Proteomes" id="UP001610563"/>
    </source>
</evidence>
<evidence type="ECO:0008006" key="3">
    <source>
        <dbReference type="Google" id="ProtNLM"/>
    </source>
</evidence>
<dbReference type="Proteomes" id="UP001610563">
    <property type="component" value="Unassembled WGS sequence"/>
</dbReference>